<organism evidence="3 4">
    <name type="scientific">Syntrophobacter fumaroxidans (strain DSM 10017 / MPOB)</name>
    <dbReference type="NCBI Taxonomy" id="335543"/>
    <lineage>
        <taxon>Bacteria</taxon>
        <taxon>Pseudomonadati</taxon>
        <taxon>Thermodesulfobacteriota</taxon>
        <taxon>Syntrophobacteria</taxon>
        <taxon>Syntrophobacterales</taxon>
        <taxon>Syntrophobacteraceae</taxon>
        <taxon>Syntrophobacter</taxon>
    </lineage>
</organism>
<evidence type="ECO:0000256" key="1">
    <source>
        <dbReference type="ARBA" id="ARBA00023002"/>
    </source>
</evidence>
<dbReference type="InterPro" id="IPR036291">
    <property type="entry name" value="NAD(P)-bd_dom_sf"/>
</dbReference>
<reference evidence="3 4" key="1">
    <citation type="submission" date="2006-10" db="EMBL/GenBank/DDBJ databases">
        <title>Complete sequence of Syntrophobacter fumaroxidans MPOB.</title>
        <authorList>
            <consortium name="US DOE Joint Genome Institute"/>
            <person name="Copeland A."/>
            <person name="Lucas S."/>
            <person name="Lapidus A."/>
            <person name="Barry K."/>
            <person name="Detter J.C."/>
            <person name="Glavina del Rio T."/>
            <person name="Hammon N."/>
            <person name="Israni S."/>
            <person name="Pitluck S."/>
            <person name="Goltsman E.G."/>
            <person name="Martinez M."/>
            <person name="Schmutz J."/>
            <person name="Larimer F."/>
            <person name="Land M."/>
            <person name="Hauser L."/>
            <person name="Kyrpides N."/>
            <person name="Kim E."/>
            <person name="Boone D.R."/>
            <person name="Brockman F."/>
            <person name="Culley D."/>
            <person name="Ferry J."/>
            <person name="Gunsalus R."/>
            <person name="McInerney M.J."/>
            <person name="Morrison M."/>
            <person name="Plugge C."/>
            <person name="Rohlin L."/>
            <person name="Scholten J."/>
            <person name="Sieber J."/>
            <person name="Stams A.J.M."/>
            <person name="Worm P."/>
            <person name="Henstra A.M."/>
            <person name="Richardson P."/>
        </authorList>
    </citation>
    <scope>NUCLEOTIDE SEQUENCE [LARGE SCALE GENOMIC DNA]</scope>
    <source>
        <strain evidence="4">DSM 10017 / MPOB</strain>
    </source>
</reference>
<dbReference type="PANTHER" id="PTHR43401">
    <property type="entry name" value="L-THREONINE 3-DEHYDROGENASE"/>
    <property type="match status" value="1"/>
</dbReference>
<dbReference type="EMBL" id="CP000478">
    <property type="protein sequence ID" value="ABK16468.1"/>
    <property type="molecule type" value="Genomic_DNA"/>
</dbReference>
<dbReference type="AlphaFoldDB" id="A0LGB6"/>
<dbReference type="RefSeq" id="WP_011697641.1">
    <property type="nucleotide sequence ID" value="NC_008554.1"/>
</dbReference>
<evidence type="ECO:0000313" key="4">
    <source>
        <dbReference type="Proteomes" id="UP000001784"/>
    </source>
</evidence>
<dbReference type="OrthoDB" id="9781491at2"/>
<dbReference type="KEGG" id="sfu:Sfum_0770"/>
<dbReference type="HOGENOM" id="CLU_026673_11_0_7"/>
<dbReference type="InterPro" id="IPR050129">
    <property type="entry name" value="Zn_alcohol_dh"/>
</dbReference>
<dbReference type="GO" id="GO:0016491">
    <property type="term" value="F:oxidoreductase activity"/>
    <property type="evidence" value="ECO:0007669"/>
    <property type="project" value="UniProtKB-KW"/>
</dbReference>
<dbReference type="InterPro" id="IPR013154">
    <property type="entry name" value="ADH-like_N"/>
</dbReference>
<dbReference type="Gene3D" id="3.90.180.10">
    <property type="entry name" value="Medium-chain alcohol dehydrogenases, catalytic domain"/>
    <property type="match status" value="1"/>
</dbReference>
<dbReference type="SUPFAM" id="SSF50129">
    <property type="entry name" value="GroES-like"/>
    <property type="match status" value="1"/>
</dbReference>
<sequence length="321" mass="34457">MKSLVLESPGVLKLTDMQVPEPEPHERLLRVTHCAVCRTDAKMWSQGHRDLRLPRILGHEVCVVPSDSSGRFVVWPGTACGTCEYCRKGFENLCSAMEILGFHRHGGFAEYLAAPADSLVPVPPELPGAIACLAEPLACTLNALDRVGAAPGERLLIYGAGPVGLLMALAARSRGALPFLHEINAEKLARSHDFRGQIGAELHREDRPGDYDVAVNAAPAWETLGAGLRNLAAGGRFCVFSGFPAGDPVPAGLINEIHYRQLVVSGAYGCTRDQMREAVGILCAFREAAQRLIEDTIGLPRVADAFSSILSGMVLKFVVAL</sequence>
<evidence type="ECO:0000313" key="3">
    <source>
        <dbReference type="EMBL" id="ABK16468.1"/>
    </source>
</evidence>
<accession>A0LGB6</accession>
<name>A0LGB6_SYNFM</name>
<dbReference type="eggNOG" id="COG1063">
    <property type="taxonomic scope" value="Bacteria"/>
</dbReference>
<keyword evidence="4" id="KW-1185">Reference proteome</keyword>
<dbReference type="Pfam" id="PF08240">
    <property type="entry name" value="ADH_N"/>
    <property type="match status" value="1"/>
</dbReference>
<gene>
    <name evidence="3" type="ordered locus">Sfum_0770</name>
</gene>
<dbReference type="Proteomes" id="UP000001784">
    <property type="component" value="Chromosome"/>
</dbReference>
<evidence type="ECO:0000259" key="2">
    <source>
        <dbReference type="Pfam" id="PF08240"/>
    </source>
</evidence>
<proteinExistence type="predicted"/>
<protein>
    <submittedName>
        <fullName evidence="3">Alcohol dehydrogenase GroES domain protein</fullName>
    </submittedName>
</protein>
<dbReference type="SUPFAM" id="SSF51735">
    <property type="entry name" value="NAD(P)-binding Rossmann-fold domains"/>
    <property type="match status" value="1"/>
</dbReference>
<dbReference type="STRING" id="335543.Sfum_0770"/>
<dbReference type="PANTHER" id="PTHR43401:SF2">
    <property type="entry name" value="L-THREONINE 3-DEHYDROGENASE"/>
    <property type="match status" value="1"/>
</dbReference>
<keyword evidence="1" id="KW-0560">Oxidoreductase</keyword>
<dbReference type="InParanoid" id="A0LGB6"/>
<feature type="domain" description="Alcohol dehydrogenase-like N-terminal" evidence="2">
    <location>
        <begin position="24"/>
        <end position="123"/>
    </location>
</feature>
<dbReference type="InterPro" id="IPR011032">
    <property type="entry name" value="GroES-like_sf"/>
</dbReference>
<dbReference type="Gene3D" id="3.40.50.720">
    <property type="entry name" value="NAD(P)-binding Rossmann-like Domain"/>
    <property type="match status" value="1"/>
</dbReference>